<dbReference type="PANTHER" id="PTHR10622:SF10">
    <property type="entry name" value="HET DOMAIN-CONTAINING PROTEIN"/>
    <property type="match status" value="1"/>
</dbReference>
<feature type="compositionally biased region" description="Basic and acidic residues" evidence="1">
    <location>
        <begin position="492"/>
        <end position="511"/>
    </location>
</feature>
<feature type="compositionally biased region" description="Low complexity" evidence="1">
    <location>
        <begin position="304"/>
        <end position="318"/>
    </location>
</feature>
<keyword evidence="5" id="KW-1185">Reference proteome</keyword>
<gene>
    <name evidence="4" type="ORF">GSI_08914</name>
</gene>
<dbReference type="EMBL" id="AYKW01000023">
    <property type="protein sequence ID" value="PIL28868.1"/>
    <property type="molecule type" value="Genomic_DNA"/>
</dbReference>
<feature type="compositionally biased region" description="Basic and acidic residues" evidence="1">
    <location>
        <begin position="331"/>
        <end position="342"/>
    </location>
</feature>
<feature type="region of interest" description="Disordered" evidence="1">
    <location>
        <begin position="1065"/>
        <end position="1124"/>
    </location>
</feature>
<feature type="compositionally biased region" description="Acidic residues" evidence="1">
    <location>
        <begin position="1065"/>
        <end position="1098"/>
    </location>
</feature>
<feature type="compositionally biased region" description="Low complexity" evidence="1">
    <location>
        <begin position="60"/>
        <end position="76"/>
    </location>
</feature>
<name>A0A2G8S5Q5_9APHY</name>
<feature type="region of interest" description="Disordered" evidence="1">
    <location>
        <begin position="472"/>
        <end position="511"/>
    </location>
</feature>
<feature type="compositionally biased region" description="Basic and acidic residues" evidence="1">
    <location>
        <begin position="77"/>
        <end position="86"/>
    </location>
</feature>
<sequence length="1124" mass="123278">MRLLDTVSGQFVEVTDSTAVEYAILSHTWDSKGEQSYQELRRIQDDYRPESEVPHPPPSSASAFTPAPSSPAPSSSSHEHDVEPAFRPRHSPVDQQVVETAEYTPLPPPTKRGSLLVRKCRAVIRPILRLVTKVTTIPRRYTGGVRSRPISTAESARGHQIWTSGPIVASPEPSTVRSASTSHAHDGEHVETQTGIANAPFPHWAPRYYVSPITPPPDPVVLKPYPIFDSPAATPTTATSRAHHPEPVQAELGRYPSTPSRHRMTTPKTPTPPSQYSVYPAPSTLAQYPIRADRSRNPPPQVHTPTSTLPQTTPPRTTSSHKRIYGVRPRVASDHQPEDRSRPSRTQSLDHPPARTRSYSRPPPRSTPTPSRRPSQRGHPASPHAPALRDHLPTPPATPPRANRFWDDPRISEKVRQACAVARAHGHRLLWVDACCIDRTSSAELSEAMNAMFRWYRDASVCYAFLPDVPPSGAQSAEDGGGEDGEDEDEGSAERGHVGEDDDSQDPRDENSAFRHSRWFRRGWTLQELIAPRVVVFLSLDWRFLGTKASLAKVVQAVTGIDRRVLLHRMRLDEVSVAQRMAWAASRKTTRIEDEAYSLLGIFDVHMPTLYGEGRRAFIRLQEEIVKRIPDQSLFTWGDGRYLPTSALDARRTPDSAKTSTSTAASGQCRIRFESAPAAGTTGTLFADSPQRFGGGWSVRPLSHEQFVRRLGLSPSDVDSSGSGSGSELAPWKHATTPYGVRTQIPLIPVAKVIPRNMLSPPGKSYSNMYLALLACEPASRAGHVMAVVCTLERARTGPGLTIATGGTWSVLEPAPSSTSTASPKQHPTAALRVTALSPEMLARCRAHLSTEMLFMPLEDPQHLRVSRPIWRQTEIRPAGWSLEILRQLGYAVSGGRVRSRSYRYTLAKAEDTLILEFEYRDASEWATEISVVVSPQPAVGSARRRSPLLGTHEPVPSPPCRLRIGDYDDARECRVCLSSGRYLALVFTVHRSSSVLGYLDVQVLGEGNRESVYTSTSASTGTGAGTSTLATSTGRSRSSATTSVSASAVAGARIAPARVDEMDEMDELENEDEEPSQLPELDLEAEADVDVEEEDEMPSPAVSASSFQFLEEAEGRLPAAQTR</sequence>
<reference evidence="4 5" key="1">
    <citation type="journal article" date="2015" name="Sci. Rep.">
        <title>Chromosome-level genome map provides insights into diverse defense mechanisms in the medicinal fungus Ganoderma sinense.</title>
        <authorList>
            <person name="Zhu Y."/>
            <person name="Xu J."/>
            <person name="Sun C."/>
            <person name="Zhou S."/>
            <person name="Xu H."/>
            <person name="Nelson D.R."/>
            <person name="Qian J."/>
            <person name="Song J."/>
            <person name="Luo H."/>
            <person name="Xiang L."/>
            <person name="Li Y."/>
            <person name="Xu Z."/>
            <person name="Ji A."/>
            <person name="Wang L."/>
            <person name="Lu S."/>
            <person name="Hayward A."/>
            <person name="Sun W."/>
            <person name="Li X."/>
            <person name="Schwartz D.C."/>
            <person name="Wang Y."/>
            <person name="Chen S."/>
        </authorList>
    </citation>
    <scope>NUCLEOTIDE SEQUENCE [LARGE SCALE GENOMIC DNA]</scope>
    <source>
        <strain evidence="4 5">ZZ0214-1</strain>
    </source>
</reference>
<dbReference type="Pfam" id="PF26640">
    <property type="entry name" value="DUF8212"/>
    <property type="match status" value="1"/>
</dbReference>
<dbReference type="STRING" id="1077348.A0A2G8S5Q5"/>
<feature type="region of interest" description="Disordered" evidence="1">
    <location>
        <begin position="48"/>
        <end position="93"/>
    </location>
</feature>
<dbReference type="PANTHER" id="PTHR10622">
    <property type="entry name" value="HET DOMAIN-CONTAINING PROTEIN"/>
    <property type="match status" value="1"/>
</dbReference>
<dbReference type="InterPro" id="IPR058525">
    <property type="entry name" value="DUF8212"/>
</dbReference>
<evidence type="ECO:0000256" key="1">
    <source>
        <dbReference type="SAM" id="MobiDB-lite"/>
    </source>
</evidence>
<accession>A0A2G8S5Q5</accession>
<organism evidence="4 5">
    <name type="scientific">Ganoderma sinense ZZ0214-1</name>
    <dbReference type="NCBI Taxonomy" id="1077348"/>
    <lineage>
        <taxon>Eukaryota</taxon>
        <taxon>Fungi</taxon>
        <taxon>Dikarya</taxon>
        <taxon>Basidiomycota</taxon>
        <taxon>Agaricomycotina</taxon>
        <taxon>Agaricomycetes</taxon>
        <taxon>Polyporales</taxon>
        <taxon>Polyporaceae</taxon>
        <taxon>Ganoderma</taxon>
    </lineage>
</organism>
<feature type="domain" description="Heterokaryon incompatibility" evidence="2">
    <location>
        <begin position="410"/>
        <end position="528"/>
    </location>
</feature>
<feature type="domain" description="DUF8212" evidence="3">
    <location>
        <begin position="616"/>
        <end position="858"/>
    </location>
</feature>
<proteinExistence type="predicted"/>
<feature type="compositionally biased region" description="Acidic residues" evidence="1">
    <location>
        <begin position="480"/>
        <end position="491"/>
    </location>
</feature>
<evidence type="ECO:0000313" key="4">
    <source>
        <dbReference type="EMBL" id="PIL28868.1"/>
    </source>
</evidence>
<feature type="region of interest" description="Disordered" evidence="1">
    <location>
        <begin position="1014"/>
        <end position="1048"/>
    </location>
</feature>
<dbReference type="Proteomes" id="UP000230002">
    <property type="component" value="Unassembled WGS sequence"/>
</dbReference>
<evidence type="ECO:0000313" key="5">
    <source>
        <dbReference type="Proteomes" id="UP000230002"/>
    </source>
</evidence>
<evidence type="ECO:0000259" key="3">
    <source>
        <dbReference type="Pfam" id="PF26640"/>
    </source>
</evidence>
<dbReference type="OrthoDB" id="10504788at2759"/>
<dbReference type="InterPro" id="IPR010730">
    <property type="entry name" value="HET"/>
</dbReference>
<dbReference type="Pfam" id="PF06985">
    <property type="entry name" value="HET"/>
    <property type="match status" value="1"/>
</dbReference>
<protein>
    <submittedName>
        <fullName evidence="4">Uncharacterized protein</fullName>
    </submittedName>
</protein>
<feature type="region of interest" description="Disordered" evidence="1">
    <location>
        <begin position="232"/>
        <end position="406"/>
    </location>
</feature>
<comment type="caution">
    <text evidence="4">The sequence shown here is derived from an EMBL/GenBank/DDBJ whole genome shotgun (WGS) entry which is preliminary data.</text>
</comment>
<evidence type="ECO:0000259" key="2">
    <source>
        <dbReference type="Pfam" id="PF06985"/>
    </source>
</evidence>
<dbReference type="AlphaFoldDB" id="A0A2G8S5Q5"/>